<dbReference type="EMBL" id="JAOSLA010000031">
    <property type="protein sequence ID" value="MCU7239987.1"/>
    <property type="molecule type" value="Genomic_DNA"/>
</dbReference>
<reference evidence="2" key="2">
    <citation type="submission" date="2022-09" db="EMBL/GenBank/DDBJ databases">
        <authorList>
            <person name="Cesa-Luna C."/>
            <person name="Girard L."/>
            <person name="Lood C."/>
            <person name="Hofte M."/>
            <person name="De Mot R."/>
        </authorList>
    </citation>
    <scope>NUCLEOTIDE SEQUENCE</scope>
    <source>
        <strain evidence="2">COR51</strain>
    </source>
</reference>
<protein>
    <submittedName>
        <fullName evidence="2">HNH endonuclease</fullName>
    </submittedName>
</protein>
<dbReference type="Pfam" id="PF01844">
    <property type="entry name" value="HNH"/>
    <property type="match status" value="1"/>
</dbReference>
<keyword evidence="3" id="KW-1185">Reference proteome</keyword>
<proteinExistence type="predicted"/>
<name>A0ABT2VE38_9PSED</name>
<dbReference type="RefSeq" id="WP_262952261.1">
    <property type="nucleotide sequence ID" value="NZ_JAOSLA010000031.1"/>
</dbReference>
<evidence type="ECO:0000313" key="3">
    <source>
        <dbReference type="Proteomes" id="UP001139994"/>
    </source>
</evidence>
<keyword evidence="2" id="KW-0540">Nuclease</keyword>
<keyword evidence="2" id="KW-0378">Hydrolase</keyword>
<comment type="caution">
    <text evidence="2">The sequence shown here is derived from an EMBL/GenBank/DDBJ whole genome shotgun (WGS) entry which is preliminary data.</text>
</comment>
<accession>A0ABT2VE38</accession>
<keyword evidence="2" id="KW-0255">Endonuclease</keyword>
<dbReference type="InterPro" id="IPR002711">
    <property type="entry name" value="HNH"/>
</dbReference>
<reference evidence="2" key="3">
    <citation type="journal article" date="2023" name="mSystems">
        <title>Charting the Lipopeptidome of Nonpathogenic Pseudomonas.</title>
        <authorList>
            <person name="Cesa-Luna C."/>
            <person name="Geudens N."/>
            <person name="Girard L."/>
            <person name="De Roo V."/>
            <person name="Maklad H.R."/>
            <person name="Martins J.C."/>
            <person name="Hofte M."/>
            <person name="De Mot R."/>
        </authorList>
    </citation>
    <scope>NUCLEOTIDE SEQUENCE</scope>
    <source>
        <strain evidence="2">COR51</strain>
    </source>
</reference>
<dbReference type="GO" id="GO:0004519">
    <property type="term" value="F:endonuclease activity"/>
    <property type="evidence" value="ECO:0007669"/>
    <property type="project" value="UniProtKB-KW"/>
</dbReference>
<evidence type="ECO:0000313" key="2">
    <source>
        <dbReference type="EMBL" id="MCU7239987.1"/>
    </source>
</evidence>
<evidence type="ECO:0000259" key="1">
    <source>
        <dbReference type="Pfam" id="PF01844"/>
    </source>
</evidence>
<dbReference type="Gene3D" id="1.10.30.50">
    <property type="match status" value="1"/>
</dbReference>
<sequence>MPMITNPVVLSDAALDLIEAKKRCADFSHTSWGDDDLQPVRREIREHYRNVQRLVCAYCQGPVSTRSAAGSPIEHIVPKSQHLGFMFEPKNLCVVCSDCNEYKSNHEALMDPVLRAPRVNYPENSQLYRIVHPHLDTYGEHIGRFERLYVDLTEKGGYTIYACNLNRFYRRFGRCDELVNDVALVQQAERFHEEGLLDLQQ</sequence>
<feature type="domain" description="HNH" evidence="1">
    <location>
        <begin position="56"/>
        <end position="105"/>
    </location>
</feature>
<gene>
    <name evidence="2" type="ORF">OC929_18200</name>
</gene>
<dbReference type="Proteomes" id="UP001139994">
    <property type="component" value="Unassembled WGS sequence"/>
</dbReference>
<organism evidence="2 3">
    <name type="scientific">Pseudomonas peradeniyensis</name>
    <dbReference type="NCBI Taxonomy" id="2745488"/>
    <lineage>
        <taxon>Bacteria</taxon>
        <taxon>Pseudomonadati</taxon>
        <taxon>Pseudomonadota</taxon>
        <taxon>Gammaproteobacteria</taxon>
        <taxon>Pseudomonadales</taxon>
        <taxon>Pseudomonadaceae</taxon>
        <taxon>Pseudomonas</taxon>
    </lineage>
</organism>
<reference evidence="2" key="1">
    <citation type="journal article" date="2022" name="Microbiol. Spectr.">
        <title>An Nuclear Magnetic Resonance Fingerprint Matching Approach for the Identification and Structural Re-Evaluation of Pseudomonas Lipopeptides.</title>
        <authorList>
            <person name="De Roo V."/>
            <person name="Verleysen Y."/>
            <person name="Kovacs B."/>
            <person name="De Vleeschouwer M."/>
            <person name="Muangkaew P."/>
            <person name="Girard L."/>
            <person name="Hofte M."/>
            <person name="De Mot R."/>
            <person name="Madder A."/>
            <person name="Geudens N."/>
            <person name="Martins J.C."/>
        </authorList>
    </citation>
    <scope>NUCLEOTIDE SEQUENCE</scope>
    <source>
        <strain evidence="2">COR51</strain>
    </source>
</reference>